<accession>A0A0V1DLF9</accession>
<dbReference type="EMBL" id="JYDR01002540">
    <property type="protein sequence ID" value="KRY62198.1"/>
    <property type="molecule type" value="Genomic_DNA"/>
</dbReference>
<proteinExistence type="predicted"/>
<dbReference type="AlphaFoldDB" id="A0A0V1DLF9"/>
<comment type="caution">
    <text evidence="1">The sequence shown here is derived from an EMBL/GenBank/DDBJ whole genome shotgun (WGS) entry which is preliminary data.</text>
</comment>
<sequence>MKSFNKFLQQNVQCVQCRDSKAEILSKFSSIAG</sequence>
<gene>
    <name evidence="1" type="ORF">T4A_12318</name>
</gene>
<name>A0A0V1DLF9_TRIPS</name>
<evidence type="ECO:0000313" key="1">
    <source>
        <dbReference type="EMBL" id="KRY62198.1"/>
    </source>
</evidence>
<protein>
    <submittedName>
        <fullName evidence="1">Uncharacterized protein</fullName>
    </submittedName>
</protein>
<evidence type="ECO:0000313" key="2">
    <source>
        <dbReference type="Proteomes" id="UP000054632"/>
    </source>
</evidence>
<reference evidence="1 2" key="1">
    <citation type="submission" date="2015-01" db="EMBL/GenBank/DDBJ databases">
        <title>Evolution of Trichinella species and genotypes.</title>
        <authorList>
            <person name="Korhonen P.K."/>
            <person name="Edoardo P."/>
            <person name="Giuseppe L.R."/>
            <person name="Gasser R.B."/>
        </authorList>
    </citation>
    <scope>NUCLEOTIDE SEQUENCE [LARGE SCALE GENOMIC DNA]</scope>
    <source>
        <strain evidence="1">ISS13</strain>
    </source>
</reference>
<organism evidence="1 2">
    <name type="scientific">Trichinella pseudospiralis</name>
    <name type="common">Parasitic roundworm</name>
    <dbReference type="NCBI Taxonomy" id="6337"/>
    <lineage>
        <taxon>Eukaryota</taxon>
        <taxon>Metazoa</taxon>
        <taxon>Ecdysozoa</taxon>
        <taxon>Nematoda</taxon>
        <taxon>Enoplea</taxon>
        <taxon>Dorylaimia</taxon>
        <taxon>Trichinellida</taxon>
        <taxon>Trichinellidae</taxon>
        <taxon>Trichinella</taxon>
    </lineage>
</organism>
<dbReference type="Proteomes" id="UP000054632">
    <property type="component" value="Unassembled WGS sequence"/>
</dbReference>